<proteinExistence type="predicted"/>
<dbReference type="SUPFAM" id="SSF56399">
    <property type="entry name" value="ADP-ribosylation"/>
    <property type="match status" value="1"/>
</dbReference>
<dbReference type="InterPro" id="IPR006528">
    <property type="entry name" value="Phage_head_morphogenesis_dom"/>
</dbReference>
<dbReference type="AlphaFoldDB" id="A0A9D9H450"/>
<dbReference type="Pfam" id="PF03496">
    <property type="entry name" value="ADPrib_exo_Tox"/>
    <property type="match status" value="1"/>
</dbReference>
<evidence type="ECO:0000313" key="3">
    <source>
        <dbReference type="EMBL" id="MBO8434138.1"/>
    </source>
</evidence>
<evidence type="ECO:0000313" key="4">
    <source>
        <dbReference type="Proteomes" id="UP000823611"/>
    </source>
</evidence>
<comment type="caution">
    <text evidence="3">The sequence shown here is derived from an EMBL/GenBank/DDBJ whole genome shotgun (WGS) entry which is preliminary data.</text>
</comment>
<dbReference type="GO" id="GO:0005576">
    <property type="term" value="C:extracellular region"/>
    <property type="evidence" value="ECO:0007669"/>
    <property type="project" value="InterPro"/>
</dbReference>
<protein>
    <submittedName>
        <fullName evidence="3">Minor capsid protein</fullName>
    </submittedName>
</protein>
<accession>A0A9D9H450</accession>
<evidence type="ECO:0000259" key="1">
    <source>
        <dbReference type="Pfam" id="PF03496"/>
    </source>
</evidence>
<dbReference type="Pfam" id="PF04233">
    <property type="entry name" value="Phage_Mu_F"/>
    <property type="match status" value="1"/>
</dbReference>
<organism evidence="3 4">
    <name type="scientific">Candidatus Fimicola merdigallinarum</name>
    <dbReference type="NCBI Taxonomy" id="2840819"/>
    <lineage>
        <taxon>Bacteria</taxon>
        <taxon>Bacillati</taxon>
        <taxon>Bacillota</taxon>
        <taxon>Clostridia</taxon>
        <taxon>Lachnospirales</taxon>
        <taxon>Lachnospiraceae</taxon>
        <taxon>Lachnospiraceae incertae sedis</taxon>
        <taxon>Candidatus Fimicola</taxon>
    </lineage>
</organism>
<feature type="domain" description="Phage head morphogenesis" evidence="2">
    <location>
        <begin position="201"/>
        <end position="303"/>
    </location>
</feature>
<reference evidence="3" key="2">
    <citation type="journal article" date="2021" name="PeerJ">
        <title>Extensive microbial diversity within the chicken gut microbiome revealed by metagenomics and culture.</title>
        <authorList>
            <person name="Gilroy R."/>
            <person name="Ravi A."/>
            <person name="Getino M."/>
            <person name="Pursley I."/>
            <person name="Horton D.L."/>
            <person name="Alikhan N.F."/>
            <person name="Baker D."/>
            <person name="Gharbi K."/>
            <person name="Hall N."/>
            <person name="Watson M."/>
            <person name="Adriaenssens E.M."/>
            <person name="Foster-Nyarko E."/>
            <person name="Jarju S."/>
            <person name="Secka A."/>
            <person name="Antonio M."/>
            <person name="Oren A."/>
            <person name="Chaudhuri R.R."/>
            <person name="La Ragione R."/>
            <person name="Hildebrand F."/>
            <person name="Pallen M.J."/>
        </authorList>
    </citation>
    <scope>NUCLEOTIDE SEQUENCE</scope>
    <source>
        <strain evidence="3">F6-4510</strain>
    </source>
</reference>
<feature type="domain" description="ADP ribosyltransferase" evidence="1">
    <location>
        <begin position="336"/>
        <end position="496"/>
    </location>
</feature>
<dbReference type="Gene3D" id="3.90.176.10">
    <property type="entry name" value="Toxin ADP-ribosyltransferase, Chain A, domain 1"/>
    <property type="match status" value="1"/>
</dbReference>
<evidence type="ECO:0000259" key="2">
    <source>
        <dbReference type="Pfam" id="PF04233"/>
    </source>
</evidence>
<dbReference type="InterPro" id="IPR003540">
    <property type="entry name" value="ADP-ribosyltransferase"/>
</dbReference>
<dbReference type="PROSITE" id="PS51996">
    <property type="entry name" value="TR_MART"/>
    <property type="match status" value="1"/>
</dbReference>
<name>A0A9D9H450_9FIRM</name>
<dbReference type="Proteomes" id="UP000823611">
    <property type="component" value="Unassembled WGS sequence"/>
</dbReference>
<dbReference type="NCBIfam" id="TIGR01641">
    <property type="entry name" value="phageSPP1_gp7"/>
    <property type="match status" value="1"/>
</dbReference>
<gene>
    <name evidence="3" type="ORF">IAC55_02285</name>
</gene>
<sequence length="497" mass="57775">MKNSDYWKKRVELTQNILLQKADSFIDDMERSYKEAYNSIENEINVFFQRFAVNEGLSMNDAKKLLNSNEIEKFKMTVEEYIKKGQENAISNMWRKELESASNLYRIDRLKSLQIQINQQIEMLSAYKNTGTEKTLKDIFEESYYRNIFDVQQFLGYGKAFEILDTKTINSAIIKPWTYDGETFSQRIWKDNNELKYSLDKILTQGIIRGSPPDKISKAIAKEMNTSLSNARRLVLTESAVFSTKGRDKSYEELNVDEIEFVATLSEKTCAVCGGMDGKHYPRNTGEIGNNLPPLHPYCRCTTAPYFDDEFTEGKERFARDEKGNGYYVPASMSYEEWKKKYVDSRVLTLDEERAIMKYISSESYVLNEKLRNNIPLDEFEKELAENLDNALQKMPYYKGNLVRSVDISDDEGIKEYLMGFVIGQNKKFEEFISTTKGAIYNEKAKIQVYIQNSSKGRDISSINVAEQEVLYERGSEFNVISKIYTNDKYYILLEEV</sequence>
<dbReference type="EMBL" id="JADIMX010000044">
    <property type="protein sequence ID" value="MBO8434138.1"/>
    <property type="molecule type" value="Genomic_DNA"/>
</dbReference>
<reference evidence="3" key="1">
    <citation type="submission" date="2020-10" db="EMBL/GenBank/DDBJ databases">
        <authorList>
            <person name="Gilroy R."/>
        </authorList>
    </citation>
    <scope>NUCLEOTIDE SEQUENCE</scope>
    <source>
        <strain evidence="3">F6-4510</strain>
    </source>
</reference>